<proteinExistence type="predicted"/>
<protein>
    <submittedName>
        <fullName evidence="1">Uncharacterized protein</fullName>
    </submittedName>
</protein>
<accession>A0A9D4JTW6</accession>
<dbReference type="PANTHER" id="PTHR33480:SF1">
    <property type="entry name" value="TYR RECOMBINASE DOMAIN-CONTAINING PROTEIN"/>
    <property type="match status" value="1"/>
</dbReference>
<evidence type="ECO:0000313" key="1">
    <source>
        <dbReference type="EMBL" id="KAH3822724.1"/>
    </source>
</evidence>
<gene>
    <name evidence="1" type="ORF">DPMN_124514</name>
</gene>
<keyword evidence="2" id="KW-1185">Reference proteome</keyword>
<reference evidence="1" key="1">
    <citation type="journal article" date="2019" name="bioRxiv">
        <title>The Genome of the Zebra Mussel, Dreissena polymorpha: A Resource for Invasive Species Research.</title>
        <authorList>
            <person name="McCartney M.A."/>
            <person name="Auch B."/>
            <person name="Kono T."/>
            <person name="Mallez S."/>
            <person name="Zhang Y."/>
            <person name="Obille A."/>
            <person name="Becker A."/>
            <person name="Abrahante J.E."/>
            <person name="Garbe J."/>
            <person name="Badalamenti J.P."/>
            <person name="Herman A."/>
            <person name="Mangelson H."/>
            <person name="Liachko I."/>
            <person name="Sullivan S."/>
            <person name="Sone E.D."/>
            <person name="Koren S."/>
            <person name="Silverstein K.A.T."/>
            <person name="Beckman K.B."/>
            <person name="Gohl D.M."/>
        </authorList>
    </citation>
    <scope>NUCLEOTIDE SEQUENCE</scope>
    <source>
        <strain evidence="1">Duluth1</strain>
        <tissue evidence="1">Whole animal</tissue>
    </source>
</reference>
<dbReference type="EMBL" id="JAIWYP010000005">
    <property type="protein sequence ID" value="KAH3822724.1"/>
    <property type="molecule type" value="Genomic_DNA"/>
</dbReference>
<comment type="caution">
    <text evidence="1">The sequence shown here is derived from an EMBL/GenBank/DDBJ whole genome shotgun (WGS) entry which is preliminary data.</text>
</comment>
<dbReference type="Proteomes" id="UP000828390">
    <property type="component" value="Unassembled WGS sequence"/>
</dbReference>
<reference evidence="1" key="2">
    <citation type="submission" date="2020-11" db="EMBL/GenBank/DDBJ databases">
        <authorList>
            <person name="McCartney M.A."/>
            <person name="Auch B."/>
            <person name="Kono T."/>
            <person name="Mallez S."/>
            <person name="Becker A."/>
            <person name="Gohl D.M."/>
            <person name="Silverstein K.A.T."/>
            <person name="Koren S."/>
            <person name="Bechman K.B."/>
            <person name="Herman A."/>
            <person name="Abrahante J.E."/>
            <person name="Garbe J."/>
        </authorList>
    </citation>
    <scope>NUCLEOTIDE SEQUENCE</scope>
    <source>
        <strain evidence="1">Duluth1</strain>
        <tissue evidence="1">Whole animal</tissue>
    </source>
</reference>
<evidence type="ECO:0000313" key="2">
    <source>
        <dbReference type="Proteomes" id="UP000828390"/>
    </source>
</evidence>
<dbReference type="AlphaFoldDB" id="A0A9D4JTW6"/>
<dbReference type="PANTHER" id="PTHR33480">
    <property type="entry name" value="SET DOMAIN-CONTAINING PROTEIN-RELATED"/>
    <property type="match status" value="1"/>
</dbReference>
<name>A0A9D4JTW6_DREPO</name>
<sequence length="113" mass="13444">MFHYRITETKYEKPKRPCPFCKTEQSQLRRHVLTKHQDEAQVQEALFYHEGSTERDNAFDKIRKDGMYRFNKEKALDRNQIMCRRGIVTLMFSVQNATASLEIACFTEIESYA</sequence>
<organism evidence="1 2">
    <name type="scientific">Dreissena polymorpha</name>
    <name type="common">Zebra mussel</name>
    <name type="synonym">Mytilus polymorpha</name>
    <dbReference type="NCBI Taxonomy" id="45954"/>
    <lineage>
        <taxon>Eukaryota</taxon>
        <taxon>Metazoa</taxon>
        <taxon>Spiralia</taxon>
        <taxon>Lophotrochozoa</taxon>
        <taxon>Mollusca</taxon>
        <taxon>Bivalvia</taxon>
        <taxon>Autobranchia</taxon>
        <taxon>Heteroconchia</taxon>
        <taxon>Euheterodonta</taxon>
        <taxon>Imparidentia</taxon>
        <taxon>Neoheterodontei</taxon>
        <taxon>Myida</taxon>
        <taxon>Dreissenoidea</taxon>
        <taxon>Dreissenidae</taxon>
        <taxon>Dreissena</taxon>
    </lineage>
</organism>